<feature type="transmembrane region" description="Helical" evidence="1">
    <location>
        <begin position="22"/>
        <end position="53"/>
    </location>
</feature>
<dbReference type="PANTHER" id="PTHR22718">
    <property type="entry name" value="SERPENTINE RECEPTOR, CLASS X"/>
    <property type="match status" value="1"/>
</dbReference>
<keyword evidence="1" id="KW-0812">Transmembrane</keyword>
<dbReference type="PANTHER" id="PTHR22718:SF25">
    <property type="entry name" value="G-PROTEIN COUPLED RECEPTORS FAMILY 1 PROFILE DOMAIN-CONTAINING PROTEIN"/>
    <property type="match status" value="1"/>
</dbReference>
<organism evidence="2 3">
    <name type="scientific">Pristionchus mayeri</name>
    <dbReference type="NCBI Taxonomy" id="1317129"/>
    <lineage>
        <taxon>Eukaryota</taxon>
        <taxon>Metazoa</taxon>
        <taxon>Ecdysozoa</taxon>
        <taxon>Nematoda</taxon>
        <taxon>Chromadorea</taxon>
        <taxon>Rhabditida</taxon>
        <taxon>Rhabditina</taxon>
        <taxon>Diplogasteromorpha</taxon>
        <taxon>Diplogasteroidea</taxon>
        <taxon>Neodiplogasteridae</taxon>
        <taxon>Pristionchus</taxon>
    </lineage>
</organism>
<dbReference type="Pfam" id="PF10323">
    <property type="entry name" value="7TM_GPCR_Srv"/>
    <property type="match status" value="1"/>
</dbReference>
<proteinExistence type="predicted"/>
<keyword evidence="3" id="KW-1185">Reference proteome</keyword>
<evidence type="ECO:0000256" key="1">
    <source>
        <dbReference type="SAM" id="Phobius"/>
    </source>
</evidence>
<feature type="non-terminal residue" evidence="2">
    <location>
        <position position="228"/>
    </location>
</feature>
<accession>A0AAN5CD17</accession>
<feature type="transmembrane region" description="Helical" evidence="1">
    <location>
        <begin position="200"/>
        <end position="220"/>
    </location>
</feature>
<dbReference type="InterPro" id="IPR019426">
    <property type="entry name" value="7TM_GPCR_serpentine_rcpt_Srv"/>
</dbReference>
<comment type="caution">
    <text evidence="2">The sequence shown here is derived from an EMBL/GenBank/DDBJ whole genome shotgun (WGS) entry which is preliminary data.</text>
</comment>
<evidence type="ECO:0000313" key="3">
    <source>
        <dbReference type="Proteomes" id="UP001328107"/>
    </source>
</evidence>
<dbReference type="SUPFAM" id="SSF81321">
    <property type="entry name" value="Family A G protein-coupled receptor-like"/>
    <property type="match status" value="1"/>
</dbReference>
<feature type="transmembrane region" description="Helical" evidence="1">
    <location>
        <begin position="150"/>
        <end position="168"/>
    </location>
</feature>
<keyword evidence="1" id="KW-1133">Transmembrane helix</keyword>
<reference evidence="3" key="1">
    <citation type="submission" date="2022-10" db="EMBL/GenBank/DDBJ databases">
        <title>Genome assembly of Pristionchus species.</title>
        <authorList>
            <person name="Yoshida K."/>
            <person name="Sommer R.J."/>
        </authorList>
    </citation>
    <scope>NUCLEOTIDE SEQUENCE [LARGE SCALE GENOMIC DNA]</scope>
    <source>
        <strain evidence="3">RS5460</strain>
    </source>
</reference>
<feature type="transmembrane region" description="Helical" evidence="1">
    <location>
        <begin position="120"/>
        <end position="143"/>
    </location>
</feature>
<gene>
    <name evidence="2" type="ORF">PMAYCL1PPCAC_09152</name>
</gene>
<dbReference type="Gene3D" id="1.20.1070.10">
    <property type="entry name" value="Rhodopsin 7-helix transmembrane proteins"/>
    <property type="match status" value="1"/>
</dbReference>
<dbReference type="EMBL" id="BTRK01000002">
    <property type="protein sequence ID" value="GMR38957.1"/>
    <property type="molecule type" value="Genomic_DNA"/>
</dbReference>
<protein>
    <recommendedName>
        <fullName evidence="4">G protein-coupled receptor</fullName>
    </recommendedName>
</protein>
<sequence>MSAGVGVINGTLEELDTDHASYLYVIGCIVVYGITIAIGLLAVIIFAAALFAGRKTFAQFPFFKIVRHLTIANGSFLFIQAVNIFPSMLIETEGVLPTWLDDLWSKIGDVVTELGEQADLYFTFLMGVNRLFVFAAPRSLWLFQGNALRLILLCTWLLVGGITSIRLTQANPKKFNMKTLSFDDLILEDNTTWAYQATTIAGYIIPLLLIVVYISIFSFLRKKRKSSK</sequence>
<keyword evidence="1" id="KW-0472">Membrane</keyword>
<evidence type="ECO:0008006" key="4">
    <source>
        <dbReference type="Google" id="ProtNLM"/>
    </source>
</evidence>
<dbReference type="Proteomes" id="UP001328107">
    <property type="component" value="Unassembled WGS sequence"/>
</dbReference>
<dbReference type="AlphaFoldDB" id="A0AAN5CD17"/>
<feature type="transmembrane region" description="Helical" evidence="1">
    <location>
        <begin position="65"/>
        <end position="90"/>
    </location>
</feature>
<evidence type="ECO:0000313" key="2">
    <source>
        <dbReference type="EMBL" id="GMR38957.1"/>
    </source>
</evidence>
<name>A0AAN5CD17_9BILA</name>